<evidence type="ECO:0000313" key="1">
    <source>
        <dbReference type="EMBL" id="KAJ7526043.1"/>
    </source>
</evidence>
<reference evidence="2" key="1">
    <citation type="journal article" date="2024" name="Proc. Natl. Acad. Sci. U.S.A.">
        <title>Extraordinary preservation of gene collinearity over three hundred million years revealed in homosporous lycophytes.</title>
        <authorList>
            <person name="Li C."/>
            <person name="Wickell D."/>
            <person name="Kuo L.Y."/>
            <person name="Chen X."/>
            <person name="Nie B."/>
            <person name="Liao X."/>
            <person name="Peng D."/>
            <person name="Ji J."/>
            <person name="Jenkins J."/>
            <person name="Williams M."/>
            <person name="Shu S."/>
            <person name="Plott C."/>
            <person name="Barry K."/>
            <person name="Rajasekar S."/>
            <person name="Grimwood J."/>
            <person name="Han X."/>
            <person name="Sun S."/>
            <person name="Hou Z."/>
            <person name="He W."/>
            <person name="Dai G."/>
            <person name="Sun C."/>
            <person name="Schmutz J."/>
            <person name="Leebens-Mack J.H."/>
            <person name="Li F.W."/>
            <person name="Wang L."/>
        </authorList>
    </citation>
    <scope>NUCLEOTIDE SEQUENCE [LARGE SCALE GENOMIC DNA]</scope>
    <source>
        <strain evidence="2">cv. PW_Plant_1</strain>
    </source>
</reference>
<dbReference type="EMBL" id="CM055108">
    <property type="protein sequence ID" value="KAJ7526043.1"/>
    <property type="molecule type" value="Genomic_DNA"/>
</dbReference>
<gene>
    <name evidence="1" type="ORF">O6H91_17G079100</name>
</gene>
<organism evidence="1 2">
    <name type="scientific">Diphasiastrum complanatum</name>
    <name type="common">Issler's clubmoss</name>
    <name type="synonym">Lycopodium complanatum</name>
    <dbReference type="NCBI Taxonomy" id="34168"/>
    <lineage>
        <taxon>Eukaryota</taxon>
        <taxon>Viridiplantae</taxon>
        <taxon>Streptophyta</taxon>
        <taxon>Embryophyta</taxon>
        <taxon>Tracheophyta</taxon>
        <taxon>Lycopodiopsida</taxon>
        <taxon>Lycopodiales</taxon>
        <taxon>Lycopodiaceae</taxon>
        <taxon>Lycopodioideae</taxon>
        <taxon>Diphasiastrum</taxon>
    </lineage>
</organism>
<accession>A0ACC2B8H2</accession>
<name>A0ACC2B8H2_DIPCM</name>
<dbReference type="Proteomes" id="UP001162992">
    <property type="component" value="Chromosome 17"/>
</dbReference>
<evidence type="ECO:0000313" key="2">
    <source>
        <dbReference type="Proteomes" id="UP001162992"/>
    </source>
</evidence>
<sequence>MATYTRVPGAPTDTPVQAPATGFRGFLSRLSEAAQSAVAQQKPWGEVFDRHAFGKPDSLADASGRIRKNVSYFRVNYFICLLGLILLSLLWHPGSFFVVALLLVAWAFFFVYRTQPLVIFNRTFSDIEVLGLMGLLTVVVVFLLTDAGSLLISTVVFGFLVICAHAAFRVPDDLFLDEQQSSGGFLSFLGGSVPQPAVSSVSRV</sequence>
<protein>
    <submittedName>
        <fullName evidence="1">Uncharacterized protein</fullName>
    </submittedName>
</protein>
<comment type="caution">
    <text evidence="1">The sequence shown here is derived from an EMBL/GenBank/DDBJ whole genome shotgun (WGS) entry which is preliminary data.</text>
</comment>
<keyword evidence="2" id="KW-1185">Reference proteome</keyword>
<proteinExistence type="predicted"/>